<proteinExistence type="predicted"/>
<protein>
    <submittedName>
        <fullName evidence="2">Uncharacterized protein</fullName>
    </submittedName>
</protein>
<sequence>MYVCCTTCARLIRKKKTPFVFIHQAANAAKMTKDGNLKLEVGGEARKASQKIPAVLKALGFEEPVSLMTIMQAEIERAKQGPSPGKTKAPGVLPAQVRKELAKQDKGKERRTSLRKVRFEEDKETRKTGKPAKGKDKDKGGRRITVTLTAPDPRAQGFELAQDKSEDQAAKTLKLVARDLRVCYNRFCLLLGVFFL</sequence>
<name>A0ABD0LQK1_9CAEN</name>
<keyword evidence="3" id="KW-1185">Reference proteome</keyword>
<reference evidence="2 3" key="1">
    <citation type="journal article" date="2023" name="Sci. Data">
        <title>Genome assembly of the Korean intertidal mud-creeper Batillaria attramentaria.</title>
        <authorList>
            <person name="Patra A.K."/>
            <person name="Ho P.T."/>
            <person name="Jun S."/>
            <person name="Lee S.J."/>
            <person name="Kim Y."/>
            <person name="Won Y.J."/>
        </authorList>
    </citation>
    <scope>NUCLEOTIDE SEQUENCE [LARGE SCALE GENOMIC DNA]</scope>
    <source>
        <strain evidence="2">Wonlab-2016</strain>
    </source>
</reference>
<evidence type="ECO:0000256" key="1">
    <source>
        <dbReference type="SAM" id="MobiDB-lite"/>
    </source>
</evidence>
<dbReference type="EMBL" id="JACVVK020000029">
    <property type="protein sequence ID" value="KAK7501794.1"/>
    <property type="molecule type" value="Genomic_DNA"/>
</dbReference>
<evidence type="ECO:0000313" key="3">
    <source>
        <dbReference type="Proteomes" id="UP001519460"/>
    </source>
</evidence>
<dbReference type="AlphaFoldDB" id="A0ABD0LQK1"/>
<dbReference type="Proteomes" id="UP001519460">
    <property type="component" value="Unassembled WGS sequence"/>
</dbReference>
<accession>A0ABD0LQK1</accession>
<evidence type="ECO:0000313" key="2">
    <source>
        <dbReference type="EMBL" id="KAK7501794.1"/>
    </source>
</evidence>
<comment type="caution">
    <text evidence="2">The sequence shown here is derived from an EMBL/GenBank/DDBJ whole genome shotgun (WGS) entry which is preliminary data.</text>
</comment>
<gene>
    <name evidence="2" type="ORF">BaRGS_00006880</name>
</gene>
<feature type="region of interest" description="Disordered" evidence="1">
    <location>
        <begin position="98"/>
        <end position="143"/>
    </location>
</feature>
<organism evidence="2 3">
    <name type="scientific">Batillaria attramentaria</name>
    <dbReference type="NCBI Taxonomy" id="370345"/>
    <lineage>
        <taxon>Eukaryota</taxon>
        <taxon>Metazoa</taxon>
        <taxon>Spiralia</taxon>
        <taxon>Lophotrochozoa</taxon>
        <taxon>Mollusca</taxon>
        <taxon>Gastropoda</taxon>
        <taxon>Caenogastropoda</taxon>
        <taxon>Sorbeoconcha</taxon>
        <taxon>Cerithioidea</taxon>
        <taxon>Batillariidae</taxon>
        <taxon>Batillaria</taxon>
    </lineage>
</organism>
<feature type="compositionally biased region" description="Basic and acidic residues" evidence="1">
    <location>
        <begin position="98"/>
        <end position="141"/>
    </location>
</feature>